<name>A0ABX8VQQ6_9MYCO</name>
<dbReference type="Proteomes" id="UP000825367">
    <property type="component" value="Chromosome"/>
</dbReference>
<accession>A0ABX8VQQ6</accession>
<dbReference type="Gene3D" id="2.60.40.420">
    <property type="entry name" value="Cupredoxins - blue copper proteins"/>
    <property type="match status" value="1"/>
</dbReference>
<evidence type="ECO:0000313" key="5">
    <source>
        <dbReference type="Proteomes" id="UP000825367"/>
    </source>
</evidence>
<keyword evidence="1" id="KW-0479">Metal-binding</keyword>
<dbReference type="PROSITE" id="PS00079">
    <property type="entry name" value="MULTICOPPER_OXIDASE1"/>
    <property type="match status" value="1"/>
</dbReference>
<dbReference type="InterPro" id="IPR008972">
    <property type="entry name" value="Cupredoxin"/>
</dbReference>
<evidence type="ECO:0000256" key="2">
    <source>
        <dbReference type="SAM" id="MobiDB-lite"/>
    </source>
</evidence>
<reference evidence="4 5" key="1">
    <citation type="submission" date="2021-07" db="EMBL/GenBank/DDBJ databases">
        <title>Whole genome sequencing of non-tuberculosis mycobacteria type-strains.</title>
        <authorList>
            <person name="Igarashi Y."/>
            <person name="Osugi A."/>
            <person name="Mitarai S."/>
        </authorList>
    </citation>
    <scope>NUCLEOTIDE SEQUENCE [LARGE SCALE GENOMIC DNA]</scope>
    <source>
        <strain evidence="4 5">JCM 16370</strain>
    </source>
</reference>
<dbReference type="SUPFAM" id="SSF49503">
    <property type="entry name" value="Cupredoxins"/>
    <property type="match status" value="1"/>
</dbReference>
<dbReference type="PROSITE" id="PS51257">
    <property type="entry name" value="PROKAR_LIPOPROTEIN"/>
    <property type="match status" value="1"/>
</dbReference>
<evidence type="ECO:0000259" key="3">
    <source>
        <dbReference type="Pfam" id="PF06525"/>
    </source>
</evidence>
<protein>
    <submittedName>
        <fullName evidence="4">Sulfocyanin</fullName>
    </submittedName>
</protein>
<gene>
    <name evidence="4" type="ORF">K0O64_26625</name>
</gene>
<dbReference type="InterPro" id="IPR033138">
    <property type="entry name" value="Cu_oxidase_CS"/>
</dbReference>
<keyword evidence="5" id="KW-1185">Reference proteome</keyword>
<evidence type="ECO:0000256" key="1">
    <source>
        <dbReference type="ARBA" id="ARBA00022723"/>
    </source>
</evidence>
<feature type="region of interest" description="Disordered" evidence="2">
    <location>
        <begin position="172"/>
        <end position="207"/>
    </location>
</feature>
<dbReference type="Pfam" id="PF06525">
    <property type="entry name" value="SoxE"/>
    <property type="match status" value="1"/>
</dbReference>
<dbReference type="InterPro" id="IPR049544">
    <property type="entry name" value="SoxE-like_C"/>
</dbReference>
<evidence type="ECO:0000313" key="4">
    <source>
        <dbReference type="EMBL" id="QYL20147.1"/>
    </source>
</evidence>
<organism evidence="4 5">
    <name type="scientific">Mycolicibacterium pallens</name>
    <dbReference type="NCBI Taxonomy" id="370524"/>
    <lineage>
        <taxon>Bacteria</taxon>
        <taxon>Bacillati</taxon>
        <taxon>Actinomycetota</taxon>
        <taxon>Actinomycetes</taxon>
        <taxon>Mycobacteriales</taxon>
        <taxon>Mycobacteriaceae</taxon>
        <taxon>Mycolicibacterium</taxon>
    </lineage>
</organism>
<dbReference type="EMBL" id="CP080333">
    <property type="protein sequence ID" value="QYL20147.1"/>
    <property type="molecule type" value="Genomic_DNA"/>
</dbReference>
<sequence length="242" mass="24980">MKPRRRSRDLAIALAAGVVAVACVVALSVVTTLQHSRIAASLPYLSGPGMMMGPGMMGQSGMMRPGRSPALPSCSVPALPGTLVDVTLADMHGMMGPGMMGRSGMMGPFPNGNQDAPMGMMGMMRIAINPATVPPGQVSFRVTNNGALNHELVILPLARGQYPGQRAVGPDGTVGEAGSVGEASRTCGADKGDENTDNPGIAPGGSGWTTVNLTPGRYELICNISGHYWTGMYAELDVSPTR</sequence>
<proteinExistence type="predicted"/>
<feature type="domain" description="Sulfocyanin-like C-terminal" evidence="3">
    <location>
        <begin position="122"/>
        <end position="239"/>
    </location>
</feature>